<accession>A0A8X6QKQ2</accession>
<sequence>MDKTADSTMYDTLNKKNDISPESNMSCQILNNAIISEERGGNNFMSVDKNDLSINESSTDNEVTMLEFNDKCDTSGEEMMNKQEQGRKFDSSQLNNKNCEGSNKVSNSEEVKNDLLLKESDSDEEITVIKFNDKCDVSKEETMNEKFIKGKKSKLKPKIGHSTLDDISLDEKPGSELEPIVKCEVSDDVISFDADGNIVRNTAKPNIPVIECELCGGTFKRRKNYEIHLLKHAENERIECNKFTTKSSLHRHVLTHTNCCEICGETFTTSVKLNRHKELHDISRPYSCPYCTKRFLKKTDVNTHLVIHSEVKNILCKICNEAFKSYRYLRVHHYHYHRGMPSPFACPICNKSFFQEASLKKHSFVHNPKRRVKCSECNKTFSSTTSLDDHICPGNESLFSCELCDKKYRHKSDVSKHKRKVHNQ</sequence>
<dbReference type="GO" id="GO:0045944">
    <property type="term" value="P:positive regulation of transcription by RNA polymerase II"/>
    <property type="evidence" value="ECO:0007669"/>
    <property type="project" value="UniProtKB-ARBA"/>
</dbReference>
<proteinExistence type="predicted"/>
<dbReference type="SUPFAM" id="SSF57667">
    <property type="entry name" value="beta-beta-alpha zinc fingers"/>
    <property type="match status" value="5"/>
</dbReference>
<evidence type="ECO:0000313" key="9">
    <source>
        <dbReference type="Proteomes" id="UP000887013"/>
    </source>
</evidence>
<evidence type="ECO:0000256" key="1">
    <source>
        <dbReference type="ARBA" id="ARBA00022723"/>
    </source>
</evidence>
<keyword evidence="9" id="KW-1185">Reference proteome</keyword>
<dbReference type="GO" id="GO:0008270">
    <property type="term" value="F:zinc ion binding"/>
    <property type="evidence" value="ECO:0007669"/>
    <property type="project" value="UniProtKB-KW"/>
</dbReference>
<feature type="domain" description="C2H2-type" evidence="7">
    <location>
        <begin position="372"/>
        <end position="390"/>
    </location>
</feature>
<keyword evidence="3 5" id="KW-0863">Zinc-finger</keyword>
<comment type="caution">
    <text evidence="8">The sequence shown here is derived from an EMBL/GenBank/DDBJ whole genome shotgun (WGS) entry which is preliminary data.</text>
</comment>
<dbReference type="InterPro" id="IPR050329">
    <property type="entry name" value="GLI_C2H2-zinc-finger"/>
</dbReference>
<evidence type="ECO:0000256" key="6">
    <source>
        <dbReference type="SAM" id="MobiDB-lite"/>
    </source>
</evidence>
<feature type="compositionally biased region" description="Polar residues" evidence="6">
    <location>
        <begin position="91"/>
        <end position="105"/>
    </location>
</feature>
<dbReference type="PROSITE" id="PS50157">
    <property type="entry name" value="ZINC_FINGER_C2H2_2"/>
    <property type="match status" value="7"/>
</dbReference>
<keyword evidence="1" id="KW-0479">Metal-binding</keyword>
<dbReference type="InterPro" id="IPR036236">
    <property type="entry name" value="Znf_C2H2_sf"/>
</dbReference>
<feature type="domain" description="C2H2-type" evidence="7">
    <location>
        <begin position="286"/>
        <end position="313"/>
    </location>
</feature>
<dbReference type="GO" id="GO:0000978">
    <property type="term" value="F:RNA polymerase II cis-regulatory region sequence-specific DNA binding"/>
    <property type="evidence" value="ECO:0007669"/>
    <property type="project" value="TreeGrafter"/>
</dbReference>
<evidence type="ECO:0000256" key="2">
    <source>
        <dbReference type="ARBA" id="ARBA00022737"/>
    </source>
</evidence>
<name>A0A8X6QKQ2_NEPPI</name>
<feature type="domain" description="C2H2-type" evidence="7">
    <location>
        <begin position="210"/>
        <end position="237"/>
    </location>
</feature>
<dbReference type="Pfam" id="PF00096">
    <property type="entry name" value="zf-C2H2"/>
    <property type="match status" value="4"/>
</dbReference>
<protein>
    <submittedName>
        <fullName evidence="8">Zinc finger protein 227</fullName>
    </submittedName>
</protein>
<feature type="compositionally biased region" description="Basic and acidic residues" evidence="6">
    <location>
        <begin position="77"/>
        <end position="90"/>
    </location>
</feature>
<dbReference type="OrthoDB" id="6414296at2759"/>
<evidence type="ECO:0000313" key="8">
    <source>
        <dbReference type="EMBL" id="GFU19788.1"/>
    </source>
</evidence>
<evidence type="ECO:0000259" key="7">
    <source>
        <dbReference type="PROSITE" id="PS50157"/>
    </source>
</evidence>
<evidence type="ECO:0000256" key="3">
    <source>
        <dbReference type="ARBA" id="ARBA00022771"/>
    </source>
</evidence>
<dbReference type="EMBL" id="BMAW01080480">
    <property type="protein sequence ID" value="GFU19788.1"/>
    <property type="molecule type" value="Genomic_DNA"/>
</dbReference>
<dbReference type="PROSITE" id="PS00028">
    <property type="entry name" value="ZINC_FINGER_C2H2_1"/>
    <property type="match status" value="5"/>
</dbReference>
<gene>
    <name evidence="8" type="primary">ZNF227_127</name>
    <name evidence="8" type="ORF">NPIL_629591</name>
</gene>
<dbReference type="InterPro" id="IPR013087">
    <property type="entry name" value="Znf_C2H2_type"/>
</dbReference>
<evidence type="ECO:0000256" key="5">
    <source>
        <dbReference type="PROSITE-ProRule" id="PRU00042"/>
    </source>
</evidence>
<feature type="region of interest" description="Disordered" evidence="6">
    <location>
        <begin position="77"/>
        <end position="105"/>
    </location>
</feature>
<reference evidence="8" key="1">
    <citation type="submission" date="2020-08" db="EMBL/GenBank/DDBJ databases">
        <title>Multicomponent nature underlies the extraordinary mechanical properties of spider dragline silk.</title>
        <authorList>
            <person name="Kono N."/>
            <person name="Nakamura H."/>
            <person name="Mori M."/>
            <person name="Yoshida Y."/>
            <person name="Ohtoshi R."/>
            <person name="Malay A.D."/>
            <person name="Moran D.A.P."/>
            <person name="Tomita M."/>
            <person name="Numata K."/>
            <person name="Arakawa K."/>
        </authorList>
    </citation>
    <scope>NUCLEOTIDE SEQUENCE</scope>
</reference>
<dbReference type="PANTHER" id="PTHR19818">
    <property type="entry name" value="ZINC FINGER PROTEIN ZIC AND GLI"/>
    <property type="match status" value="1"/>
</dbReference>
<evidence type="ECO:0000256" key="4">
    <source>
        <dbReference type="ARBA" id="ARBA00022833"/>
    </source>
</evidence>
<keyword evidence="2" id="KW-0677">Repeat</keyword>
<dbReference type="AlphaFoldDB" id="A0A8X6QKQ2"/>
<dbReference type="Gene3D" id="3.30.160.60">
    <property type="entry name" value="Classic Zinc Finger"/>
    <property type="match status" value="5"/>
</dbReference>
<dbReference type="GO" id="GO:0005634">
    <property type="term" value="C:nucleus"/>
    <property type="evidence" value="ECO:0007669"/>
    <property type="project" value="UniProtKB-ARBA"/>
</dbReference>
<dbReference type="GO" id="GO:0000981">
    <property type="term" value="F:DNA-binding transcription factor activity, RNA polymerase II-specific"/>
    <property type="evidence" value="ECO:0007669"/>
    <property type="project" value="TreeGrafter"/>
</dbReference>
<feature type="domain" description="C2H2-type" evidence="7">
    <location>
        <begin position="399"/>
        <end position="424"/>
    </location>
</feature>
<feature type="domain" description="C2H2-type" evidence="7">
    <location>
        <begin position="344"/>
        <end position="371"/>
    </location>
</feature>
<feature type="domain" description="C2H2-type" evidence="7">
    <location>
        <begin position="258"/>
        <end position="285"/>
    </location>
</feature>
<feature type="domain" description="C2H2-type" evidence="7">
    <location>
        <begin position="314"/>
        <end position="342"/>
    </location>
</feature>
<keyword evidence="4" id="KW-0862">Zinc</keyword>
<dbReference type="PANTHER" id="PTHR19818:SF139">
    <property type="entry name" value="PAIR-RULE PROTEIN ODD-PAIRED"/>
    <property type="match status" value="1"/>
</dbReference>
<organism evidence="8 9">
    <name type="scientific">Nephila pilipes</name>
    <name type="common">Giant wood spider</name>
    <name type="synonym">Nephila maculata</name>
    <dbReference type="NCBI Taxonomy" id="299642"/>
    <lineage>
        <taxon>Eukaryota</taxon>
        <taxon>Metazoa</taxon>
        <taxon>Ecdysozoa</taxon>
        <taxon>Arthropoda</taxon>
        <taxon>Chelicerata</taxon>
        <taxon>Arachnida</taxon>
        <taxon>Araneae</taxon>
        <taxon>Araneomorphae</taxon>
        <taxon>Entelegynae</taxon>
        <taxon>Araneoidea</taxon>
        <taxon>Nephilidae</taxon>
        <taxon>Nephila</taxon>
    </lineage>
</organism>
<dbReference type="Proteomes" id="UP000887013">
    <property type="component" value="Unassembled WGS sequence"/>
</dbReference>
<dbReference type="SMART" id="SM00355">
    <property type="entry name" value="ZnF_C2H2"/>
    <property type="match status" value="8"/>
</dbReference>